<keyword evidence="2 5" id="KW-0812">Transmembrane</keyword>
<feature type="transmembrane region" description="Helical" evidence="5">
    <location>
        <begin position="71"/>
        <end position="89"/>
    </location>
</feature>
<evidence type="ECO:0000256" key="3">
    <source>
        <dbReference type="ARBA" id="ARBA00022989"/>
    </source>
</evidence>
<feature type="transmembrane region" description="Helical" evidence="5">
    <location>
        <begin position="39"/>
        <end position="59"/>
    </location>
</feature>
<gene>
    <name evidence="9" type="primary">wzy</name>
    <name evidence="7" type="ORF">SAMEA3172909_00231</name>
    <name evidence="9" type="ORF">SAMEA3206931_00073</name>
    <name evidence="8" type="ORF">SAMEA3353535_00374</name>
</gene>
<proteinExistence type="predicted"/>
<dbReference type="AlphaFoldDB" id="A0A4K3FMI0"/>
<evidence type="ECO:0000313" key="8">
    <source>
        <dbReference type="EMBL" id="VNP59313.1"/>
    </source>
</evidence>
<feature type="transmembrane region" description="Helical" evidence="5">
    <location>
        <begin position="188"/>
        <end position="216"/>
    </location>
</feature>
<dbReference type="Pfam" id="PF04932">
    <property type="entry name" value="Wzy_C"/>
    <property type="match status" value="1"/>
</dbReference>
<dbReference type="EMBL" id="CAATGS010000001">
    <property type="protein sequence ID" value="VNP59313.1"/>
    <property type="molecule type" value="Genomic_DNA"/>
</dbReference>
<keyword evidence="4 5" id="KW-0472">Membrane</keyword>
<dbReference type="PANTHER" id="PTHR37422:SF13">
    <property type="entry name" value="LIPOPOLYSACCHARIDE BIOSYNTHESIS PROTEIN PA4999-RELATED"/>
    <property type="match status" value="1"/>
</dbReference>
<evidence type="ECO:0000259" key="6">
    <source>
        <dbReference type="Pfam" id="PF04932"/>
    </source>
</evidence>
<name>A0A4K3FMI0_STREE</name>
<feature type="transmembrane region" description="Helical" evidence="5">
    <location>
        <begin position="95"/>
        <end position="111"/>
    </location>
</feature>
<sequence>MRISPSKLIFAFFSSFYILVILFPRGIFLGHSTLASRLWIIYNGSLYLSILLGLIYVILKILSRNIAIHQHAFFILQYYFIVMILTFMVSGSIGVGLQSIFYPIFIYLFFNEVRDKKSIVLIFDIFLYILTPLFVINTIDVFLNFTNIFHITFLGHVQVISQYSVIGFLVSAYYLLEEKRNILVAQLLLILTIINCFFSDVSLSKVIALFMIVYIISYKLRKLFWKRGRKISVVTFIASVVMLALVIFGYFLPYLRYFDFTFNGRYQIWRIVYATILQVKWFGYGLFGFQFKLPWQKLGEVGINYTHNQVLQLALDSGIVGIISFFTMIFYMIFSTKNIQNSTISSLFIFAYFCLFIIMFIESVTYYPYYFIIIVLQTLYLKLERERNVK</sequence>
<feature type="transmembrane region" description="Helical" evidence="5">
    <location>
        <begin position="148"/>
        <end position="176"/>
    </location>
</feature>
<evidence type="ECO:0000256" key="2">
    <source>
        <dbReference type="ARBA" id="ARBA00022692"/>
    </source>
</evidence>
<feature type="transmembrane region" description="Helical" evidence="5">
    <location>
        <begin position="271"/>
        <end position="291"/>
    </location>
</feature>
<evidence type="ECO:0000256" key="5">
    <source>
        <dbReference type="SAM" id="Phobius"/>
    </source>
</evidence>
<dbReference type="InterPro" id="IPR051533">
    <property type="entry name" value="WaaL-like"/>
</dbReference>
<dbReference type="GO" id="GO:0016020">
    <property type="term" value="C:membrane"/>
    <property type="evidence" value="ECO:0007669"/>
    <property type="project" value="UniProtKB-SubCell"/>
</dbReference>
<feature type="domain" description="O-antigen ligase-related" evidence="6">
    <location>
        <begin position="188"/>
        <end position="326"/>
    </location>
</feature>
<evidence type="ECO:0000313" key="7">
    <source>
        <dbReference type="EMBL" id="VNP38759.1"/>
    </source>
</evidence>
<feature type="transmembrane region" description="Helical" evidence="5">
    <location>
        <begin position="118"/>
        <end position="136"/>
    </location>
</feature>
<dbReference type="EMBL" id="CAATIA010000001">
    <property type="protein sequence ID" value="VNQ38186.1"/>
    <property type="molecule type" value="Genomic_DNA"/>
</dbReference>
<evidence type="ECO:0000313" key="9">
    <source>
        <dbReference type="EMBL" id="VNQ38186.1"/>
    </source>
</evidence>
<organism evidence="9">
    <name type="scientific">Streptococcus pneumoniae</name>
    <dbReference type="NCBI Taxonomy" id="1313"/>
    <lineage>
        <taxon>Bacteria</taxon>
        <taxon>Bacillati</taxon>
        <taxon>Bacillota</taxon>
        <taxon>Bacilli</taxon>
        <taxon>Lactobacillales</taxon>
        <taxon>Streptococcaceae</taxon>
        <taxon>Streptococcus</taxon>
    </lineage>
</organism>
<keyword evidence="3 5" id="KW-1133">Transmembrane helix</keyword>
<feature type="transmembrane region" description="Helical" evidence="5">
    <location>
        <begin position="344"/>
        <end position="361"/>
    </location>
</feature>
<feature type="transmembrane region" description="Helical" evidence="5">
    <location>
        <begin position="7"/>
        <end position="27"/>
    </location>
</feature>
<dbReference type="PANTHER" id="PTHR37422">
    <property type="entry name" value="TEICHURONIC ACID BIOSYNTHESIS PROTEIN TUAE"/>
    <property type="match status" value="1"/>
</dbReference>
<evidence type="ECO:0000256" key="1">
    <source>
        <dbReference type="ARBA" id="ARBA00004141"/>
    </source>
</evidence>
<accession>A0A4K3FMI0</accession>
<feature type="transmembrane region" description="Helical" evidence="5">
    <location>
        <begin position="231"/>
        <end position="251"/>
    </location>
</feature>
<reference evidence="9" key="1">
    <citation type="submission" date="2019-04" db="EMBL/GenBank/DDBJ databases">
        <authorList>
            <consortium name="Pathogen Informatics"/>
        </authorList>
    </citation>
    <scope>NUCLEOTIDE SEQUENCE</scope>
    <source>
        <strain evidence="9">GPSC22</strain>
    </source>
</reference>
<dbReference type="InterPro" id="IPR007016">
    <property type="entry name" value="O-antigen_ligase-rel_domated"/>
</dbReference>
<feature type="transmembrane region" description="Helical" evidence="5">
    <location>
        <begin position="367"/>
        <end position="383"/>
    </location>
</feature>
<comment type="subcellular location">
    <subcellularLocation>
        <location evidence="1">Membrane</location>
        <topology evidence="1">Multi-pass membrane protein</topology>
    </subcellularLocation>
</comment>
<dbReference type="RefSeq" id="WP_054382955.1">
    <property type="nucleotide sequence ID" value="NZ_CNUQ02000069.1"/>
</dbReference>
<evidence type="ECO:0000256" key="4">
    <source>
        <dbReference type="ARBA" id="ARBA00023136"/>
    </source>
</evidence>
<dbReference type="EMBL" id="CAATGG010000001">
    <property type="protein sequence ID" value="VNP38759.1"/>
    <property type="molecule type" value="Genomic_DNA"/>
</dbReference>
<feature type="transmembrane region" description="Helical" evidence="5">
    <location>
        <begin position="311"/>
        <end position="332"/>
    </location>
</feature>
<protein>
    <submittedName>
        <fullName evidence="9">Oligosaccharide repeat unit polymerase Wzy</fullName>
    </submittedName>
</protein>